<sequence>MGQRGILELGVGPSHFTESKDHQVMYPTSSRYRKLCLGCSAKRHKVPYSHKSTRLDANHWLGQHGIRKAQHRLLPGCLEACVCVWDSGKLFYLLSLVTGIQFPGTRDAMADCIFQNVYNNTSYLSCSSRT</sequence>
<proteinExistence type="predicted"/>
<dbReference type="AlphaFoldDB" id="A0A7J8CI59"/>
<comment type="caution">
    <text evidence="1">The sequence shown here is derived from an EMBL/GenBank/DDBJ whole genome shotgun (WGS) entry which is preliminary data.</text>
</comment>
<dbReference type="EMBL" id="JACASE010000014">
    <property type="protein sequence ID" value="KAF6410574.1"/>
    <property type="molecule type" value="Genomic_DNA"/>
</dbReference>
<keyword evidence="2" id="KW-1185">Reference proteome</keyword>
<evidence type="ECO:0000313" key="2">
    <source>
        <dbReference type="Proteomes" id="UP000593571"/>
    </source>
</evidence>
<dbReference type="Proteomes" id="UP000593571">
    <property type="component" value="Unassembled WGS sequence"/>
</dbReference>
<evidence type="ECO:0000313" key="1">
    <source>
        <dbReference type="EMBL" id="KAF6410574.1"/>
    </source>
</evidence>
<gene>
    <name evidence="1" type="ORF">HJG63_009083</name>
</gene>
<reference evidence="1 2" key="1">
    <citation type="journal article" date="2020" name="Nature">
        <title>Six reference-quality genomes reveal evolution of bat adaptations.</title>
        <authorList>
            <person name="Jebb D."/>
            <person name="Huang Z."/>
            <person name="Pippel M."/>
            <person name="Hughes G.M."/>
            <person name="Lavrichenko K."/>
            <person name="Devanna P."/>
            <person name="Winkler S."/>
            <person name="Jermiin L.S."/>
            <person name="Skirmuntt E.C."/>
            <person name="Katzourakis A."/>
            <person name="Burkitt-Gray L."/>
            <person name="Ray D.A."/>
            <person name="Sullivan K.A.M."/>
            <person name="Roscito J.G."/>
            <person name="Kirilenko B.M."/>
            <person name="Davalos L.M."/>
            <person name="Corthals A.P."/>
            <person name="Power M.L."/>
            <person name="Jones G."/>
            <person name="Ransome R.D."/>
            <person name="Dechmann D.K.N."/>
            <person name="Locatelli A.G."/>
            <person name="Puechmaille S.J."/>
            <person name="Fedrigo O."/>
            <person name="Jarvis E.D."/>
            <person name="Hiller M."/>
            <person name="Vernes S.C."/>
            <person name="Myers E.W."/>
            <person name="Teeling E.C."/>
        </authorList>
    </citation>
    <scope>NUCLEOTIDE SEQUENCE [LARGE SCALE GENOMIC DNA]</scope>
    <source>
        <strain evidence="1">MRouAeg1</strain>
        <tissue evidence="1">Muscle</tissue>
    </source>
</reference>
<organism evidence="1 2">
    <name type="scientific">Rousettus aegyptiacus</name>
    <name type="common">Egyptian fruit bat</name>
    <name type="synonym">Pteropus aegyptiacus</name>
    <dbReference type="NCBI Taxonomy" id="9407"/>
    <lineage>
        <taxon>Eukaryota</taxon>
        <taxon>Metazoa</taxon>
        <taxon>Chordata</taxon>
        <taxon>Craniata</taxon>
        <taxon>Vertebrata</taxon>
        <taxon>Euteleostomi</taxon>
        <taxon>Mammalia</taxon>
        <taxon>Eutheria</taxon>
        <taxon>Laurasiatheria</taxon>
        <taxon>Chiroptera</taxon>
        <taxon>Yinpterochiroptera</taxon>
        <taxon>Pteropodoidea</taxon>
        <taxon>Pteropodidae</taxon>
        <taxon>Rousettinae</taxon>
        <taxon>Rousettus</taxon>
    </lineage>
</organism>
<accession>A0A7J8CI59</accession>
<protein>
    <submittedName>
        <fullName evidence="1">Uncharacterized protein</fullName>
    </submittedName>
</protein>
<name>A0A7J8CI59_ROUAE</name>